<dbReference type="Pfam" id="PF12698">
    <property type="entry name" value="ABC2_membrane_3"/>
    <property type="match status" value="2"/>
</dbReference>
<accession>A0A9W2ZR45</accession>
<dbReference type="FunFam" id="3.40.50.300:FF:002470">
    <property type="entry name" value="ABC transporter, putative"/>
    <property type="match status" value="1"/>
</dbReference>
<feature type="transmembrane region" description="Helical" evidence="7">
    <location>
        <begin position="2380"/>
        <end position="2401"/>
    </location>
</feature>
<organism evidence="9 10">
    <name type="scientific">Biomphalaria glabrata</name>
    <name type="common">Bloodfluke planorb</name>
    <name type="synonym">Freshwater snail</name>
    <dbReference type="NCBI Taxonomy" id="6526"/>
    <lineage>
        <taxon>Eukaryota</taxon>
        <taxon>Metazoa</taxon>
        <taxon>Spiralia</taxon>
        <taxon>Lophotrochozoa</taxon>
        <taxon>Mollusca</taxon>
        <taxon>Gastropoda</taxon>
        <taxon>Heterobranchia</taxon>
        <taxon>Euthyneura</taxon>
        <taxon>Panpulmonata</taxon>
        <taxon>Hygrophila</taxon>
        <taxon>Lymnaeoidea</taxon>
        <taxon>Planorbidae</taxon>
        <taxon>Biomphalaria</taxon>
    </lineage>
</organism>
<dbReference type="Pfam" id="PF00005">
    <property type="entry name" value="ABC_tran"/>
    <property type="match status" value="2"/>
</dbReference>
<dbReference type="CDD" id="cd03263">
    <property type="entry name" value="ABC_subfamily_A"/>
    <property type="match status" value="2"/>
</dbReference>
<dbReference type="GO" id="GO:0005524">
    <property type="term" value="F:ATP binding"/>
    <property type="evidence" value="ECO:0007669"/>
    <property type="project" value="UniProtKB-KW"/>
</dbReference>
<dbReference type="OrthoDB" id="10255969at2759"/>
<keyword evidence="4" id="KW-0067">ATP-binding</keyword>
<comment type="subcellular location">
    <subcellularLocation>
        <location evidence="1">Membrane</location>
        <topology evidence="1">Multi-pass membrane protein</topology>
    </subcellularLocation>
</comment>
<keyword evidence="5 7" id="KW-1133">Transmembrane helix</keyword>
<dbReference type="SMART" id="SM00382">
    <property type="entry name" value="AAA"/>
    <property type="match status" value="2"/>
</dbReference>
<dbReference type="GeneID" id="106056184"/>
<dbReference type="GO" id="GO:0016887">
    <property type="term" value="F:ATP hydrolysis activity"/>
    <property type="evidence" value="ECO:0007669"/>
    <property type="project" value="InterPro"/>
</dbReference>
<dbReference type="InterPro" id="IPR026082">
    <property type="entry name" value="ABCA"/>
</dbReference>
<evidence type="ECO:0000256" key="2">
    <source>
        <dbReference type="ARBA" id="ARBA00022692"/>
    </source>
</evidence>
<keyword evidence="6 7" id="KW-0472">Membrane</keyword>
<keyword evidence="3" id="KW-0547">Nucleotide-binding</keyword>
<dbReference type="Pfam" id="PF23321">
    <property type="entry name" value="R1_ABCA1"/>
    <property type="match status" value="1"/>
</dbReference>
<name>A0A9W2ZR45_BIOGL</name>
<dbReference type="GO" id="GO:0005319">
    <property type="term" value="F:lipid transporter activity"/>
    <property type="evidence" value="ECO:0007669"/>
    <property type="project" value="TreeGrafter"/>
</dbReference>
<evidence type="ECO:0000256" key="7">
    <source>
        <dbReference type="SAM" id="Phobius"/>
    </source>
</evidence>
<feature type="transmembrane region" description="Helical" evidence="7">
    <location>
        <begin position="1506"/>
        <end position="1525"/>
    </location>
</feature>
<evidence type="ECO:0000313" key="10">
    <source>
        <dbReference type="RefSeq" id="XP_055877481.1"/>
    </source>
</evidence>
<feature type="transmembrane region" description="Helical" evidence="7">
    <location>
        <begin position="1537"/>
        <end position="1557"/>
    </location>
</feature>
<dbReference type="InterPro" id="IPR017871">
    <property type="entry name" value="ABC_transporter-like_CS"/>
</dbReference>
<dbReference type="InterPro" id="IPR013525">
    <property type="entry name" value="ABC2_TM"/>
</dbReference>
<sequence length="2951" mass="330609">MGLFHQFLFLLWKNVLFRQRYPAVLILEFLWPVVMVGGLSLIRSGIPVVKFNDCYYQARAMPSAGLVPFLQTFLCNLDNHCYAKEERHNQAEYNSKNFALVAQDLGQIFASNETLYLLEISNNSNGLISLVQNIIQNQIVFEKLENMTYIKYYLRDLSQVTNILVNEFKVLTFEETKDILMAKLNFSKLLNWSSFSNLKNVTCDPSQLQSYILFPANASIVDISESLCVLNTSEATQLLYKIVPHLNLTSLVQLVQYIEEMKERFISTSHLSSVLDDVAQMTEILMTSEPVFRALEKLAGVYSVLQEVKTLSSWIGMFSSLTDVVPRIKSFMLGVKPLMIVAGLDNSTLWSVLQDIIKLGENINQLKEGNWTLSAQTFMEPVTALVQNINLLSSDIGGQTTFLLLDYLTKISDEIKKNNSLLSQGMIDSTKFLQETLEKQQNWPSIQVAANVINQGLELTNTIANTLFDIKQTLQTLTDIYVNSLSQISNKYPLVILSLVETVLDPTFSLASLVNGSGFNSACSKLFNKLSVIMNINEVKSLGGILCGNSPLEAVLNLTSNFPLTDLINKINETVNKLTPLSNGTVSDQAANLTSIYLLLSKVLTTFKLITTSNNNQTGNNILNSIITTNILPVDMLTSVKEIVSFFQLPATQLLLKDPDLAILFDFAFNFISTPNKGSLTVSQLFQTNANITLYLTNILGLPSSVVYSFINARIGNNRTNIFQQSVPGIVGILCDSTYLSTIITLPVNSSVSVTNISSYLCNMKVYQTAEYLRNSSQNSTIVSSLIFQATVDDLTALVTSSVQMFTQFSDVITFLINLLQNINSNILKDNTDVLDKLLVNNTFTDMSKSVQLIVNILAKNKPLSSNINQVVSGLQKVANGLSALDVIKEYFLKEIEVKNLIKTADNMTNYFMTNFGLSGETTQTLLQAIFSSSSLLGNINSSQHLCSDVMKRLLFINATQSSIQRFASEVCALNSTKLAELFNLLTIQLDVQALVKTYFSKISQSVLEANNLTSDHLLEQVKLIGSGMTNLINAYDTLTKSQSENEIIKNLADAASSGQLNKEQLTRSLCGRTSDDIFAFPPTPGVSFSSQESLLSKFQQETSQDIENELPGEFCVDFYRLIKNSELGTIIWSFVKPLLIGRILYTPDNEITRTILARANHTFAVLERVKEIASVWANKTSNLNSLMKLASDAKDLVSLDLFQQIIQATTGVQWNALMSKYLGNQTTFKDSYFSILQSTAKIILNYSSCVQTNRFQPVLNENDLENTAYKLSRTNMFFAGIVFFNVSDDNTSSSNKRRRDVHKESVPKHVGYKIRMDIDNVMNTRHLKLPIEYMNSESNFLEDLRYLRGFIYLQDMLDTAIVDLFKDERLTTPGTYIKQIPFPCHHLDSLIHIIGSYFAPIMLVVVFVALLAIATNILVYDKEDGQEETLHVMGMMKGLNTIAWFISSMVIMSINSLLIAVILKYTNVFFHADLFILFLLVLVFCFSSVLLVYMVSAFFTHSSMAILFVLITFLLTFLPYTLVIGMELVMKFEHRILVSLVSTTAFCFAFLRLGYIEGTGEGAQWSNIDQALEENMSINWSFFMMLIDSGIYFLVGFYVRNVKPGKYGVGRSWYFPFQLSYWKSWFMYNKPNNNMLNLHPVTTGPLFEPPPSHATVGIALENIRKMYSRKRVALENLSVSFYKDQITTLLGPNGAAKTTTIKIICGLLPPSSGKVGIYGLEPGAMYNFLGICPQHNALFNYMTVTDHMKFYFIIKSGKSRQQADTEISRLLKDVDLWHARNVPVKDLSFGMKRRLCVALAFVGGSKTIILDEPTSGVDPYARKQIWNLITKNRSGRTILLTTHHLDEADFLSDRIAVLHQGNLICYGSPSFIKWSVGGSYRLTLIKQEHNSPTHVNDNKDSNNMNSRIMNSTITSFVQSLCPKAALVEHVGTDLTFHLPKDPKELTVPFDQFFRQLDQSLDHLKINTYGLSDTSLEEVFLKLTKSVDDTVEDSIDQSRLYVDSGASAASSSTEEHEHSETGSDNSLTSYFAHVRKQGLSLLLAQVIALLLKRFHHYRRNWRIILSAILLPLLFFLVAIGMASVRYADQNPPTLVLDPSTYGPKSYSFFKDSAGNEMSRKYFETMVNSNIGFGTACMKGQQRNPVCVGNSSWYNHSQKLYVPQCVDANQVLLDLPFVYTINEKHIQADNYILNINSFGFDFKLPPYLMMTFKEYMGKRFGGWSLEASRNNGSVTPYAWFSSKGYHAMPCYFNSLSNMVLRSMLPDGENLEEYGITAATHPLRLSRPALTATDLQGDAVDGGLSIVVVLAFSFIPCSFILYIINEKVMKERQLQNISGIGVITYWAVALFWDMLIYCFTLGLAVALVLILKADSFYIEDNLSGFVLIVLLYGWANIPCLYCLSRFFTKGSTAYLVTLCINVFLVTVTIISLFIMLLYRDISTARVLYDWCKYIFLIFPQYALGQGLIDMTANTYAYKLIIRYNDVKYESPFSADILGWKLLALAIEGFIFFILNICLDALKSPKLSIPSRDNLSQEDEDVKREKERILSGSANDLLIVSDLSKVYRRNGKDFMAVNHISFGVPEGKCFGLLGVNGAGKTTTFRMLTGDLRAESGTVTIKGRSLTQREGNFGQNVGYCPQEGGLDEYLTAEEMLYFHARLRGFNMEQTKILVPDLLEQLALTQYKNNAVHTYSGGTKRKLSLAIALLGNPSILFLDEPTTGMDAATRRLAWKCLARAKRNGQSVILTSHSMDECDALCSVIAIMVNGQMKCIGSPQHLKYKFGDGYTVIMHSGKSNLKDIVSDFVTRFPGTIIKANHHSSVELHVPKHSCFIADILAALQTAQKDEIIGYYSLTQTTLDSVFISFAQNQSETFQEQVITRTSSIEDASDSLVDTLSTSSGYSKSPPLKNITEGSPVVENPYIKENLLFAPAISYNQRNYIVNIQLQAKPDVKA</sequence>
<dbReference type="InterPro" id="IPR027417">
    <property type="entry name" value="P-loop_NTPase"/>
</dbReference>
<proteinExistence type="predicted"/>
<feature type="transmembrane region" description="Helical" evidence="7">
    <location>
        <begin position="2343"/>
        <end position="2368"/>
    </location>
</feature>
<feature type="transmembrane region" description="Helical" evidence="7">
    <location>
        <begin position="1476"/>
        <end position="1500"/>
    </location>
</feature>
<feature type="transmembrane region" description="Helical" evidence="7">
    <location>
        <begin position="1398"/>
        <end position="1421"/>
    </location>
</feature>
<evidence type="ECO:0000259" key="8">
    <source>
        <dbReference type="PROSITE" id="PS50893"/>
    </source>
</evidence>
<reference evidence="10" key="1">
    <citation type="submission" date="2025-08" db="UniProtKB">
        <authorList>
            <consortium name="RefSeq"/>
        </authorList>
    </citation>
    <scope>IDENTIFICATION</scope>
</reference>
<dbReference type="Gene3D" id="3.40.50.300">
    <property type="entry name" value="P-loop containing nucleotide triphosphate hydrolases"/>
    <property type="match status" value="2"/>
</dbReference>
<dbReference type="OMA" id="SSWYEYH"/>
<dbReference type="InterPro" id="IPR056264">
    <property type="entry name" value="R2_ABCA1-4-like"/>
</dbReference>
<dbReference type="InterPro" id="IPR003439">
    <property type="entry name" value="ABC_transporter-like_ATP-bd"/>
</dbReference>
<evidence type="ECO:0000256" key="5">
    <source>
        <dbReference type="ARBA" id="ARBA00022989"/>
    </source>
</evidence>
<feature type="transmembrane region" description="Helical" evidence="7">
    <location>
        <begin position="1577"/>
        <end position="1600"/>
    </location>
</feature>
<feature type="transmembrane region" description="Helical" evidence="7">
    <location>
        <begin position="2301"/>
        <end position="2322"/>
    </location>
</feature>
<feature type="transmembrane region" description="Helical" evidence="7">
    <location>
        <begin position="2413"/>
        <end position="2436"/>
    </location>
</feature>
<evidence type="ECO:0000256" key="4">
    <source>
        <dbReference type="ARBA" id="ARBA00022840"/>
    </source>
</evidence>
<feature type="transmembrane region" description="Helical" evidence="7">
    <location>
        <begin position="1443"/>
        <end position="1464"/>
    </location>
</feature>
<keyword evidence="9" id="KW-1185">Reference proteome</keyword>
<evidence type="ECO:0000256" key="3">
    <source>
        <dbReference type="ARBA" id="ARBA00022741"/>
    </source>
</evidence>
<evidence type="ECO:0000256" key="6">
    <source>
        <dbReference type="ARBA" id="ARBA00023136"/>
    </source>
</evidence>
<dbReference type="RefSeq" id="XP_055877481.1">
    <property type="nucleotide sequence ID" value="XM_056021506.1"/>
</dbReference>
<dbReference type="PANTHER" id="PTHR19229:SF266">
    <property type="entry name" value="ATP-BINDING CASSETTE SUB-FAMILY A MEMBER 12-LIKE"/>
    <property type="match status" value="1"/>
</dbReference>
<dbReference type="PROSITE" id="PS50893">
    <property type="entry name" value="ABC_TRANSPORTER_2"/>
    <property type="match status" value="2"/>
</dbReference>
<feature type="domain" description="ABC transporter" evidence="8">
    <location>
        <begin position="1659"/>
        <end position="1886"/>
    </location>
</feature>
<dbReference type="SUPFAM" id="SSF52540">
    <property type="entry name" value="P-loop containing nucleoside triphosphate hydrolases"/>
    <property type="match status" value="2"/>
</dbReference>
<feature type="transmembrane region" description="Helical" evidence="7">
    <location>
        <begin position="2499"/>
        <end position="2519"/>
    </location>
</feature>
<dbReference type="PROSITE" id="PS00211">
    <property type="entry name" value="ABC_TRANSPORTER_1"/>
    <property type="match status" value="1"/>
</dbReference>
<feature type="transmembrane region" description="Helical" evidence="7">
    <location>
        <begin position="2063"/>
        <end position="2084"/>
    </location>
</feature>
<dbReference type="GO" id="GO:0140359">
    <property type="term" value="F:ABC-type transporter activity"/>
    <property type="evidence" value="ECO:0007669"/>
    <property type="project" value="InterPro"/>
</dbReference>
<feature type="domain" description="ABC transporter" evidence="8">
    <location>
        <begin position="2555"/>
        <end position="2789"/>
    </location>
</feature>
<dbReference type="GO" id="GO:0016020">
    <property type="term" value="C:membrane"/>
    <property type="evidence" value="ECO:0007669"/>
    <property type="project" value="UniProtKB-SubCell"/>
</dbReference>
<dbReference type="Proteomes" id="UP001165740">
    <property type="component" value="Chromosome 2"/>
</dbReference>
<dbReference type="InterPro" id="IPR003593">
    <property type="entry name" value="AAA+_ATPase"/>
</dbReference>
<evidence type="ECO:0000256" key="1">
    <source>
        <dbReference type="ARBA" id="ARBA00004141"/>
    </source>
</evidence>
<dbReference type="PANTHER" id="PTHR19229">
    <property type="entry name" value="ATP-BINDING CASSETTE TRANSPORTER SUBFAMILY A ABCA"/>
    <property type="match status" value="1"/>
</dbReference>
<dbReference type="FunFam" id="3.40.50.300:FF:001253">
    <property type="entry name" value="ATP-binding cassette protein subfamily A, member 10"/>
    <property type="match status" value="1"/>
</dbReference>
<keyword evidence="2 7" id="KW-0812">Transmembrane</keyword>
<gene>
    <name evidence="10" type="primary">LOC106056184</name>
</gene>
<evidence type="ECO:0000313" key="9">
    <source>
        <dbReference type="Proteomes" id="UP001165740"/>
    </source>
</evidence>
<protein>
    <submittedName>
        <fullName evidence="10">Glucosylceramide transporter ABCA12-like</fullName>
    </submittedName>
</protein>